<dbReference type="Proteomes" id="UP000283701">
    <property type="component" value="Unassembled WGS sequence"/>
</dbReference>
<dbReference type="Pfam" id="PF04991">
    <property type="entry name" value="LicD"/>
    <property type="match status" value="1"/>
</dbReference>
<evidence type="ECO:0000313" key="3">
    <source>
        <dbReference type="Proteomes" id="UP000283701"/>
    </source>
</evidence>
<dbReference type="GO" id="GO:0009100">
    <property type="term" value="P:glycoprotein metabolic process"/>
    <property type="evidence" value="ECO:0007669"/>
    <property type="project" value="UniProtKB-ARBA"/>
</dbReference>
<protein>
    <submittedName>
        <fullName evidence="2">LicD family protein</fullName>
    </submittedName>
</protein>
<sequence>MDNRQSQLRNAQLYILDEIKRICTLHNIEYFLDGGSMLGAVRHQGFIPWDDDIDVGMKLEHYKKFLAIAERELGEDFFIDNHEHNQDCALVFSKIRLKETLYLELKGNKNALHNEIFVDIFPYYYVSDNIAVRNIEAFQMRILSQALLEKSGYKVWAGEGIIKRLKFIPIDVLGALLSKEYMHQKMNNILTRHTNTKYMCVHAGGRFYQFWNMPSEIFSNYMMASFEGESYPIPEDYDTYLTIGYGDYMTLPPESQRVTHNIVKLDLGKYTF</sequence>
<evidence type="ECO:0000259" key="1">
    <source>
        <dbReference type="Pfam" id="PF04991"/>
    </source>
</evidence>
<dbReference type="AlphaFoldDB" id="A0A3R6FN42"/>
<dbReference type="RefSeq" id="WP_118202814.1">
    <property type="nucleotide sequence ID" value="NZ_QRHP01000005.1"/>
</dbReference>
<comment type="caution">
    <text evidence="2">The sequence shown here is derived from an EMBL/GenBank/DDBJ whole genome shotgun (WGS) entry which is preliminary data.</text>
</comment>
<gene>
    <name evidence="2" type="ORF">DW654_06815</name>
</gene>
<proteinExistence type="predicted"/>
<dbReference type="PANTHER" id="PTHR43404:SF2">
    <property type="entry name" value="LIPOPOLYSACCHARIDE CHOLINEPHOSPHOTRANSFERASE LICD"/>
    <property type="match status" value="1"/>
</dbReference>
<accession>A0A3R6FN42</accession>
<evidence type="ECO:0000313" key="2">
    <source>
        <dbReference type="EMBL" id="RHF85115.1"/>
    </source>
</evidence>
<feature type="domain" description="LicD/FKTN/FKRP nucleotidyltransferase" evidence="1">
    <location>
        <begin position="23"/>
        <end position="246"/>
    </location>
</feature>
<organism evidence="2 3">
    <name type="scientific">Roseburia inulinivorans</name>
    <dbReference type="NCBI Taxonomy" id="360807"/>
    <lineage>
        <taxon>Bacteria</taxon>
        <taxon>Bacillati</taxon>
        <taxon>Bacillota</taxon>
        <taxon>Clostridia</taxon>
        <taxon>Lachnospirales</taxon>
        <taxon>Lachnospiraceae</taxon>
        <taxon>Roseburia</taxon>
    </lineage>
</organism>
<dbReference type="InterPro" id="IPR052942">
    <property type="entry name" value="LPS_cholinephosphotransferase"/>
</dbReference>
<dbReference type="EMBL" id="QRHP01000005">
    <property type="protein sequence ID" value="RHF85115.1"/>
    <property type="molecule type" value="Genomic_DNA"/>
</dbReference>
<name>A0A3R6FN42_9FIRM</name>
<reference evidence="2 3" key="1">
    <citation type="submission" date="2018-08" db="EMBL/GenBank/DDBJ databases">
        <title>A genome reference for cultivated species of the human gut microbiota.</title>
        <authorList>
            <person name="Zou Y."/>
            <person name="Xue W."/>
            <person name="Luo G."/>
        </authorList>
    </citation>
    <scope>NUCLEOTIDE SEQUENCE [LARGE SCALE GENOMIC DNA]</scope>
    <source>
        <strain evidence="2 3">AM23-23AC</strain>
    </source>
</reference>
<dbReference type="InterPro" id="IPR007074">
    <property type="entry name" value="LicD/FKTN/FKRP_NTP_transf"/>
</dbReference>
<dbReference type="PANTHER" id="PTHR43404">
    <property type="entry name" value="LIPOPOLYSACCHARIDE CHOLINEPHOSPHOTRANSFERASE LICD"/>
    <property type="match status" value="1"/>
</dbReference>